<gene>
    <name evidence="1" type="ORF">ILEXP_LOCUS14443</name>
</gene>
<organism evidence="1 2">
    <name type="scientific">Ilex paraguariensis</name>
    <name type="common">yerba mate</name>
    <dbReference type="NCBI Taxonomy" id="185542"/>
    <lineage>
        <taxon>Eukaryota</taxon>
        <taxon>Viridiplantae</taxon>
        <taxon>Streptophyta</taxon>
        <taxon>Embryophyta</taxon>
        <taxon>Tracheophyta</taxon>
        <taxon>Spermatophyta</taxon>
        <taxon>Magnoliopsida</taxon>
        <taxon>eudicotyledons</taxon>
        <taxon>Gunneridae</taxon>
        <taxon>Pentapetalae</taxon>
        <taxon>asterids</taxon>
        <taxon>campanulids</taxon>
        <taxon>Aquifoliales</taxon>
        <taxon>Aquifoliaceae</taxon>
        <taxon>Ilex</taxon>
    </lineage>
</organism>
<reference evidence="1 2" key="1">
    <citation type="submission" date="2024-02" db="EMBL/GenBank/DDBJ databases">
        <authorList>
            <person name="Vignale AGUSTIN F."/>
            <person name="Sosa J E."/>
            <person name="Modenutti C."/>
        </authorList>
    </citation>
    <scope>NUCLEOTIDE SEQUENCE [LARGE SCALE GENOMIC DNA]</scope>
</reference>
<comment type="caution">
    <text evidence="1">The sequence shown here is derived from an EMBL/GenBank/DDBJ whole genome shotgun (WGS) entry which is preliminary data.</text>
</comment>
<proteinExistence type="predicted"/>
<sequence length="104" mass="11982">MGLIFLMMGFWAPVGIMLFSENFPKQCLANVDSVHFNLSCAIIVVSHWILVNFIVAIIGFGVTSSSAAFSFTELFEMEILFIRKLYYTIPWYLLSSSWELQNWK</sequence>
<keyword evidence="2" id="KW-1185">Reference proteome</keyword>
<dbReference type="Proteomes" id="UP001642360">
    <property type="component" value="Unassembled WGS sequence"/>
</dbReference>
<evidence type="ECO:0000313" key="2">
    <source>
        <dbReference type="Proteomes" id="UP001642360"/>
    </source>
</evidence>
<dbReference type="EMBL" id="CAUOFW020001591">
    <property type="protein sequence ID" value="CAK9146591.1"/>
    <property type="molecule type" value="Genomic_DNA"/>
</dbReference>
<evidence type="ECO:0000313" key="1">
    <source>
        <dbReference type="EMBL" id="CAK9146591.1"/>
    </source>
</evidence>
<name>A0ABC8RR12_9AQUA</name>
<accession>A0ABC8RR12</accession>
<protein>
    <submittedName>
        <fullName evidence="1">Uncharacterized protein</fullName>
    </submittedName>
</protein>
<dbReference type="AlphaFoldDB" id="A0ABC8RR12"/>